<dbReference type="EMBL" id="ABXH02000008">
    <property type="protein sequence ID" value="EEP44749.1"/>
    <property type="molecule type" value="Genomic_DNA"/>
</dbReference>
<comment type="caution">
    <text evidence="1">The sequence shown here is derived from an EMBL/GenBank/DDBJ whole genome shotgun (WGS) entry which is preliminary data.</text>
</comment>
<sequence>MRNLHNEREVCAPRRGMQRADHIIRPSCACASGLTSTFDR</sequence>
<proteinExistence type="predicted"/>
<accession>C4F8W8</accession>
<dbReference type="Proteomes" id="UP000003295">
    <property type="component" value="Unassembled WGS sequence"/>
</dbReference>
<reference evidence="1 2" key="1">
    <citation type="submission" date="2009-04" db="EMBL/GenBank/DDBJ databases">
        <authorList>
            <person name="Weinstock G."/>
            <person name="Sodergren E."/>
            <person name="Clifton S."/>
            <person name="Fulton L."/>
            <person name="Fulton B."/>
            <person name="Courtney L."/>
            <person name="Fronick C."/>
            <person name="Harrison M."/>
            <person name="Strong C."/>
            <person name="Farmer C."/>
            <person name="Delahaunty K."/>
            <person name="Markovic C."/>
            <person name="Hall O."/>
            <person name="Minx P."/>
            <person name="Tomlinson C."/>
            <person name="Mitreva M."/>
            <person name="Nelson J."/>
            <person name="Hou S."/>
            <person name="Wollam A."/>
            <person name="Pepin K.H."/>
            <person name="Johnson M."/>
            <person name="Bhonagiri V."/>
            <person name="Nash W.E."/>
            <person name="Warren W."/>
            <person name="Chinwalla A."/>
            <person name="Mardis E.R."/>
            <person name="Wilson R.K."/>
        </authorList>
    </citation>
    <scope>NUCLEOTIDE SEQUENCE [LARGE SCALE GENOMIC DNA]</scope>
    <source>
        <strain evidence="1 2">DSM 13280</strain>
    </source>
</reference>
<dbReference type="AlphaFoldDB" id="C4F8W8"/>
<dbReference type="HOGENOM" id="CLU_3287988_0_0_11"/>
<gene>
    <name evidence="1" type="ORF">COLINT_02494</name>
</gene>
<evidence type="ECO:0000313" key="1">
    <source>
        <dbReference type="EMBL" id="EEP44749.1"/>
    </source>
</evidence>
<protein>
    <submittedName>
        <fullName evidence="1">Uncharacterized protein</fullName>
    </submittedName>
</protein>
<organism evidence="1 2">
    <name type="scientific">Collinsella intestinalis DSM 13280</name>
    <dbReference type="NCBI Taxonomy" id="521003"/>
    <lineage>
        <taxon>Bacteria</taxon>
        <taxon>Bacillati</taxon>
        <taxon>Actinomycetota</taxon>
        <taxon>Coriobacteriia</taxon>
        <taxon>Coriobacteriales</taxon>
        <taxon>Coriobacteriaceae</taxon>
        <taxon>Collinsella</taxon>
    </lineage>
</organism>
<name>C4F8W8_9ACTN</name>
<evidence type="ECO:0000313" key="2">
    <source>
        <dbReference type="Proteomes" id="UP000003295"/>
    </source>
</evidence>
<dbReference type="STRING" id="521003.COLINT_02494"/>